<keyword evidence="2" id="KW-0808">Transferase</keyword>
<protein>
    <submittedName>
        <fullName evidence="2">CaiB/BaiF CoA transferase family protein</fullName>
    </submittedName>
</protein>
<dbReference type="PANTHER" id="PTHR48228">
    <property type="entry name" value="SUCCINYL-COA--D-CITRAMALATE COA-TRANSFERASE"/>
    <property type="match status" value="1"/>
</dbReference>
<dbReference type="Gene3D" id="3.40.50.10540">
    <property type="entry name" value="Crotonobetainyl-coa:carnitine coa-transferase, domain 1"/>
    <property type="match status" value="1"/>
</dbReference>
<dbReference type="RefSeq" id="WP_358289144.1">
    <property type="nucleotide sequence ID" value="NZ_JBEYGJ010000037.1"/>
</dbReference>
<dbReference type="SUPFAM" id="SSF89796">
    <property type="entry name" value="CoA-transferase family III (CaiB/BaiF)"/>
    <property type="match status" value="1"/>
</dbReference>
<comment type="caution">
    <text evidence="2">The sequence shown here is derived from an EMBL/GenBank/DDBJ whole genome shotgun (WGS) entry which is preliminary data.</text>
</comment>
<dbReference type="InterPro" id="IPR023606">
    <property type="entry name" value="CoA-Trfase_III_dom_1_sf"/>
</dbReference>
<name>A0ABW6LQZ6_9ACTN</name>
<dbReference type="Proteomes" id="UP001601288">
    <property type="component" value="Unassembled WGS sequence"/>
</dbReference>
<evidence type="ECO:0000313" key="3">
    <source>
        <dbReference type="Proteomes" id="UP001601288"/>
    </source>
</evidence>
<gene>
    <name evidence="2" type="ORF">ACFYM3_36755</name>
</gene>
<dbReference type="EMBL" id="JBIAFP010000030">
    <property type="protein sequence ID" value="MFE9230037.1"/>
    <property type="molecule type" value="Genomic_DNA"/>
</dbReference>
<dbReference type="InterPro" id="IPR044855">
    <property type="entry name" value="CoA-Trfase_III_dom3_sf"/>
</dbReference>
<organism evidence="2 3">
    <name type="scientific">Streptomyces massasporeus</name>
    <dbReference type="NCBI Taxonomy" id="67324"/>
    <lineage>
        <taxon>Bacteria</taxon>
        <taxon>Bacillati</taxon>
        <taxon>Actinomycetota</taxon>
        <taxon>Actinomycetes</taxon>
        <taxon>Kitasatosporales</taxon>
        <taxon>Streptomycetaceae</taxon>
        <taxon>Streptomyces</taxon>
    </lineage>
</organism>
<dbReference type="InterPro" id="IPR050509">
    <property type="entry name" value="CoA-transferase_III"/>
</dbReference>
<evidence type="ECO:0000313" key="2">
    <source>
        <dbReference type="EMBL" id="MFE9230037.1"/>
    </source>
</evidence>
<sequence>MSDGLHLLDGIRVVSLEQFIAAPYCTQILADAGAEVIKVERPGTGDPRRWYDPKVGPDDDYISGGFASYNRGKKSVELDLSAEDDREIFDQLLGTADVLVSNLRPGSLARQGLAPDVLRERHPRLVICEISGFGTTGGPYAQWPAFDSVIQGMSGLSSLIGEQDGPPGLAPMGTMDLMSGIYGTIGILTALVGRAATGQGSHVDAAMYDIGAAFLERPLTLHEYTGEVPTRGIDRFSPVGAFRAGDGAWVSIVIPTDEMWRRCCAALGNPELETDPELNTTLKRAEHMADRIVPMLEEWAKDMDRHEAAAALRAAGQPAGVVQTVADVRACAQLAHRGLFAPIDDERARRPDGSVLSLPRLPLLFDGQGARPGPVPRLGSDNDEFRPNHPAEVSS</sequence>
<reference evidence="2 3" key="1">
    <citation type="submission" date="2024-10" db="EMBL/GenBank/DDBJ databases">
        <title>The Natural Products Discovery Center: Release of the First 8490 Sequenced Strains for Exploring Actinobacteria Biosynthetic Diversity.</title>
        <authorList>
            <person name="Kalkreuter E."/>
            <person name="Kautsar S.A."/>
            <person name="Yang D."/>
            <person name="Bader C.D."/>
            <person name="Teijaro C.N."/>
            <person name="Fluegel L."/>
            <person name="Davis C.M."/>
            <person name="Simpson J.R."/>
            <person name="Lauterbach L."/>
            <person name="Steele A.D."/>
            <person name="Gui C."/>
            <person name="Meng S."/>
            <person name="Li G."/>
            <person name="Viehrig K."/>
            <person name="Ye F."/>
            <person name="Su P."/>
            <person name="Kiefer A.F."/>
            <person name="Nichols A."/>
            <person name="Cepeda A.J."/>
            <person name="Yan W."/>
            <person name="Fan B."/>
            <person name="Jiang Y."/>
            <person name="Adhikari A."/>
            <person name="Zheng C.-J."/>
            <person name="Schuster L."/>
            <person name="Cowan T.M."/>
            <person name="Smanski M.J."/>
            <person name="Chevrette M.G."/>
            <person name="De Carvalho L.P.S."/>
            <person name="Shen B."/>
        </authorList>
    </citation>
    <scope>NUCLEOTIDE SEQUENCE [LARGE SCALE GENOMIC DNA]</scope>
    <source>
        <strain evidence="2 3">NPDC007066</strain>
    </source>
</reference>
<dbReference type="PANTHER" id="PTHR48228:SF7">
    <property type="entry name" value="FATTY ACYL-COA TRANSFERASE RV3272-RELATED"/>
    <property type="match status" value="1"/>
</dbReference>
<dbReference type="GO" id="GO:0016740">
    <property type="term" value="F:transferase activity"/>
    <property type="evidence" value="ECO:0007669"/>
    <property type="project" value="UniProtKB-KW"/>
</dbReference>
<dbReference type="InterPro" id="IPR003673">
    <property type="entry name" value="CoA-Trfase_fam_III"/>
</dbReference>
<dbReference type="Gene3D" id="3.30.1540.10">
    <property type="entry name" value="formyl-coa transferase, domain 3"/>
    <property type="match status" value="1"/>
</dbReference>
<proteinExistence type="predicted"/>
<evidence type="ECO:0000256" key="1">
    <source>
        <dbReference type="SAM" id="MobiDB-lite"/>
    </source>
</evidence>
<accession>A0ABW6LQZ6</accession>
<feature type="region of interest" description="Disordered" evidence="1">
    <location>
        <begin position="359"/>
        <end position="395"/>
    </location>
</feature>
<dbReference type="Pfam" id="PF02515">
    <property type="entry name" value="CoA_transf_3"/>
    <property type="match status" value="1"/>
</dbReference>
<keyword evidence="3" id="KW-1185">Reference proteome</keyword>